<dbReference type="PANTHER" id="PTHR15549:SF26">
    <property type="entry name" value="AXIAL BUDDING PATTERN PROTEIN 2-RELATED"/>
    <property type="match status" value="1"/>
</dbReference>
<feature type="compositionally biased region" description="Low complexity" evidence="5">
    <location>
        <begin position="306"/>
        <end position="320"/>
    </location>
</feature>
<keyword evidence="4 6" id="KW-0472">Membrane</keyword>
<evidence type="ECO:0000313" key="8">
    <source>
        <dbReference type="EMBL" id="KAK4203307.1"/>
    </source>
</evidence>
<feature type="compositionally biased region" description="Low complexity" evidence="5">
    <location>
        <begin position="443"/>
        <end position="453"/>
    </location>
</feature>
<keyword evidence="9" id="KW-1185">Reference proteome</keyword>
<dbReference type="Proteomes" id="UP001303160">
    <property type="component" value="Unassembled WGS sequence"/>
</dbReference>
<dbReference type="InterPro" id="IPR051694">
    <property type="entry name" value="Immunoregulatory_rcpt-like"/>
</dbReference>
<name>A0AAN6XT59_9PEZI</name>
<evidence type="ECO:0000256" key="5">
    <source>
        <dbReference type="SAM" id="MobiDB-lite"/>
    </source>
</evidence>
<evidence type="ECO:0000256" key="3">
    <source>
        <dbReference type="ARBA" id="ARBA00022989"/>
    </source>
</evidence>
<comment type="subcellular location">
    <subcellularLocation>
        <location evidence="1">Membrane</location>
        <topology evidence="1">Single-pass membrane protein</topology>
    </subcellularLocation>
</comment>
<reference evidence="8" key="1">
    <citation type="journal article" date="2023" name="Mol. Phylogenet. Evol.">
        <title>Genome-scale phylogeny and comparative genomics of the fungal order Sordariales.</title>
        <authorList>
            <person name="Hensen N."/>
            <person name="Bonometti L."/>
            <person name="Westerberg I."/>
            <person name="Brannstrom I.O."/>
            <person name="Guillou S."/>
            <person name="Cros-Aarteil S."/>
            <person name="Calhoun S."/>
            <person name="Haridas S."/>
            <person name="Kuo A."/>
            <person name="Mondo S."/>
            <person name="Pangilinan J."/>
            <person name="Riley R."/>
            <person name="LaButti K."/>
            <person name="Andreopoulos B."/>
            <person name="Lipzen A."/>
            <person name="Chen C."/>
            <person name="Yan M."/>
            <person name="Daum C."/>
            <person name="Ng V."/>
            <person name="Clum A."/>
            <person name="Steindorff A."/>
            <person name="Ohm R.A."/>
            <person name="Martin F."/>
            <person name="Silar P."/>
            <person name="Natvig D.O."/>
            <person name="Lalanne C."/>
            <person name="Gautier V."/>
            <person name="Ament-Velasquez S.L."/>
            <person name="Kruys A."/>
            <person name="Hutchinson M.I."/>
            <person name="Powell A.J."/>
            <person name="Barry K."/>
            <person name="Miller A.N."/>
            <person name="Grigoriev I.V."/>
            <person name="Debuchy R."/>
            <person name="Gladieux P."/>
            <person name="Hiltunen Thoren M."/>
            <person name="Johannesson H."/>
        </authorList>
    </citation>
    <scope>NUCLEOTIDE SEQUENCE</scope>
    <source>
        <strain evidence="8">CBS 315.58</strain>
    </source>
</reference>
<evidence type="ECO:0000256" key="2">
    <source>
        <dbReference type="ARBA" id="ARBA00022692"/>
    </source>
</evidence>
<gene>
    <name evidence="8" type="ORF">QBC40DRAFT_262652</name>
</gene>
<evidence type="ECO:0000256" key="1">
    <source>
        <dbReference type="ARBA" id="ARBA00004167"/>
    </source>
</evidence>
<dbReference type="GO" id="GO:0071944">
    <property type="term" value="C:cell periphery"/>
    <property type="evidence" value="ECO:0007669"/>
    <property type="project" value="UniProtKB-ARBA"/>
</dbReference>
<comment type="caution">
    <text evidence="8">The sequence shown here is derived from an EMBL/GenBank/DDBJ whole genome shotgun (WGS) entry which is preliminary data.</text>
</comment>
<dbReference type="EMBL" id="MU863890">
    <property type="protein sequence ID" value="KAK4203307.1"/>
    <property type="molecule type" value="Genomic_DNA"/>
</dbReference>
<feature type="compositionally biased region" description="Polar residues" evidence="5">
    <location>
        <begin position="278"/>
        <end position="287"/>
    </location>
</feature>
<evidence type="ECO:0000256" key="6">
    <source>
        <dbReference type="SAM" id="Phobius"/>
    </source>
</evidence>
<feature type="chain" id="PRO_5042950467" evidence="7">
    <location>
        <begin position="21"/>
        <end position="475"/>
    </location>
</feature>
<feature type="signal peptide" evidence="7">
    <location>
        <begin position="1"/>
        <end position="20"/>
    </location>
</feature>
<dbReference type="AlphaFoldDB" id="A0AAN6XT59"/>
<evidence type="ECO:0000313" key="9">
    <source>
        <dbReference type="Proteomes" id="UP001303160"/>
    </source>
</evidence>
<feature type="compositionally biased region" description="Low complexity" evidence="5">
    <location>
        <begin position="384"/>
        <end position="396"/>
    </location>
</feature>
<sequence>MKRRIVEGALALGWAGLADAKALKWGSDNEPRWEPARETGCDYKDFMMGISPTMTSPPEGRKTDEVILRLQGKRQISATGSGRSSEEELKGPTCGYVSGLASIPLYCDITQSCHYNERLTHIGCCDTTTSNCPVPTRCIDSTDRSLFTTRNGFTLWCGQSEYPHCLTHVYNDLKPYTLMGCGVAAGSDVVYATVLPRIGSTTTDTETTPTNTGGTTTPTNTDPPPPSGGSSPPIGPIVGGVVGGVAVLALIALGIWLLVKKNRRSQAAAAGNGGNYQPAPQTAQVHNNLPPPSSHMSFSQPPPPSSHFSLPSQSPSQHPSNQISEYPSYGAGGGGFNPMAVDPRASIAKPSFMSTTTTSGGDVSPGFDNSNNYNHGTPSPPPNFGFQNQQQQQQGGQQFGGQGYNNFGNGPATPPQQQQGGMGYNPGQQQQFGGGSPVYNPYGQQQHQQQQGGYVPGRGAELPTERGDGEVRELQ</sequence>
<dbReference type="GO" id="GO:0016020">
    <property type="term" value="C:membrane"/>
    <property type="evidence" value="ECO:0007669"/>
    <property type="project" value="UniProtKB-SubCell"/>
</dbReference>
<protein>
    <submittedName>
        <fullName evidence="8">Uncharacterized protein</fullName>
    </submittedName>
</protein>
<evidence type="ECO:0000256" key="4">
    <source>
        <dbReference type="ARBA" id="ARBA00023136"/>
    </source>
</evidence>
<keyword evidence="2 6" id="KW-0812">Transmembrane</keyword>
<feature type="region of interest" description="Disordered" evidence="5">
    <location>
        <begin position="200"/>
        <end position="235"/>
    </location>
</feature>
<feature type="region of interest" description="Disordered" evidence="5">
    <location>
        <begin position="269"/>
        <end position="475"/>
    </location>
</feature>
<proteinExistence type="predicted"/>
<evidence type="ECO:0000256" key="7">
    <source>
        <dbReference type="SAM" id="SignalP"/>
    </source>
</evidence>
<feature type="transmembrane region" description="Helical" evidence="6">
    <location>
        <begin position="237"/>
        <end position="259"/>
    </location>
</feature>
<accession>A0AAN6XT59</accession>
<feature type="compositionally biased region" description="Basic and acidic residues" evidence="5">
    <location>
        <begin position="463"/>
        <end position="475"/>
    </location>
</feature>
<keyword evidence="7" id="KW-0732">Signal</keyword>
<organism evidence="8 9">
    <name type="scientific">Triangularia verruculosa</name>
    <dbReference type="NCBI Taxonomy" id="2587418"/>
    <lineage>
        <taxon>Eukaryota</taxon>
        <taxon>Fungi</taxon>
        <taxon>Dikarya</taxon>
        <taxon>Ascomycota</taxon>
        <taxon>Pezizomycotina</taxon>
        <taxon>Sordariomycetes</taxon>
        <taxon>Sordariomycetidae</taxon>
        <taxon>Sordariales</taxon>
        <taxon>Podosporaceae</taxon>
        <taxon>Triangularia</taxon>
    </lineage>
</organism>
<feature type="compositionally biased region" description="Low complexity" evidence="5">
    <location>
        <begin position="404"/>
        <end position="431"/>
    </location>
</feature>
<feature type="compositionally biased region" description="Polar residues" evidence="5">
    <location>
        <begin position="352"/>
        <end position="377"/>
    </location>
</feature>
<feature type="compositionally biased region" description="Low complexity" evidence="5">
    <location>
        <begin position="200"/>
        <end position="220"/>
    </location>
</feature>
<keyword evidence="3 6" id="KW-1133">Transmembrane helix</keyword>
<reference evidence="8" key="2">
    <citation type="submission" date="2023-05" db="EMBL/GenBank/DDBJ databases">
        <authorList>
            <consortium name="Lawrence Berkeley National Laboratory"/>
            <person name="Steindorff A."/>
            <person name="Hensen N."/>
            <person name="Bonometti L."/>
            <person name="Westerberg I."/>
            <person name="Brannstrom I.O."/>
            <person name="Guillou S."/>
            <person name="Cros-Aarteil S."/>
            <person name="Calhoun S."/>
            <person name="Haridas S."/>
            <person name="Kuo A."/>
            <person name="Mondo S."/>
            <person name="Pangilinan J."/>
            <person name="Riley R."/>
            <person name="Labutti K."/>
            <person name="Andreopoulos B."/>
            <person name="Lipzen A."/>
            <person name="Chen C."/>
            <person name="Yanf M."/>
            <person name="Daum C."/>
            <person name="Ng V."/>
            <person name="Clum A."/>
            <person name="Ohm R."/>
            <person name="Martin F."/>
            <person name="Silar P."/>
            <person name="Natvig D."/>
            <person name="Lalanne C."/>
            <person name="Gautier V."/>
            <person name="Ament-Velasquez S.L."/>
            <person name="Kruys A."/>
            <person name="Hutchinson M.I."/>
            <person name="Powell A.J."/>
            <person name="Barry K."/>
            <person name="Miller A.N."/>
            <person name="Grigoriev I.V."/>
            <person name="Debuchy R."/>
            <person name="Gladieux P."/>
            <person name="Thoren M.H."/>
            <person name="Johannesson H."/>
        </authorList>
    </citation>
    <scope>NUCLEOTIDE SEQUENCE</scope>
    <source>
        <strain evidence="8">CBS 315.58</strain>
    </source>
</reference>
<dbReference type="PANTHER" id="PTHR15549">
    <property type="entry name" value="PAIRED IMMUNOGLOBULIN-LIKE TYPE 2 RECEPTOR"/>
    <property type="match status" value="1"/>
</dbReference>